<dbReference type="STRING" id="882083.SacmaDRAFT_0323"/>
<protein>
    <submittedName>
        <fullName evidence="1">Uncharacterized protein</fullName>
    </submittedName>
</protein>
<gene>
    <name evidence="1" type="ORF">SacmaDRAFT_0323</name>
</gene>
<evidence type="ECO:0000313" key="1">
    <source>
        <dbReference type="EMBL" id="EHR48630.1"/>
    </source>
</evidence>
<accession>H5X1A6</accession>
<dbReference type="OrthoDB" id="3677745at2"/>
<name>H5X1A6_9PSEU</name>
<keyword evidence="2" id="KW-1185">Reference proteome</keyword>
<dbReference type="eggNOG" id="COG4715">
    <property type="taxonomic scope" value="Bacteria"/>
</dbReference>
<dbReference type="AlphaFoldDB" id="H5X1A6"/>
<dbReference type="InterPro" id="IPR049245">
    <property type="entry name" value="DUF6880"/>
</dbReference>
<evidence type="ECO:0000313" key="2">
    <source>
        <dbReference type="Proteomes" id="UP000004926"/>
    </source>
</evidence>
<proteinExistence type="predicted"/>
<dbReference type="HOGENOM" id="CLU_052465_0_0_11"/>
<dbReference type="Pfam" id="PF21810">
    <property type="entry name" value="DUF6880"/>
    <property type="match status" value="1"/>
</dbReference>
<dbReference type="Proteomes" id="UP000004926">
    <property type="component" value="Chromosome"/>
</dbReference>
<reference evidence="1 2" key="1">
    <citation type="journal article" date="2012" name="Stand. Genomic Sci.">
        <title>Genome sequence of the ocean sediment bacterium Saccharomonospora marina type strain (XMU15(T)).</title>
        <authorList>
            <person name="Klenk H.P."/>
            <person name="Lu M."/>
            <person name="Lucas S."/>
            <person name="Lapidus A."/>
            <person name="Copeland A."/>
            <person name="Pitluck S."/>
            <person name="Goodwin L.A."/>
            <person name="Han C."/>
            <person name="Tapia R."/>
            <person name="Brambilla E.M."/>
            <person name="Potter G."/>
            <person name="Land M."/>
            <person name="Ivanova N."/>
            <person name="Rohde M."/>
            <person name="Goker M."/>
            <person name="Detter J.C."/>
            <person name="Li W.J."/>
            <person name="Kyrpides N.C."/>
            <person name="Woyke T."/>
        </authorList>
    </citation>
    <scope>NUCLEOTIDE SEQUENCE [LARGE SCALE GENOMIC DNA]</scope>
    <source>
        <strain evidence="1 2">XMU15</strain>
    </source>
</reference>
<organism evidence="1 2">
    <name type="scientific">Saccharomonospora marina XMU15</name>
    <dbReference type="NCBI Taxonomy" id="882083"/>
    <lineage>
        <taxon>Bacteria</taxon>
        <taxon>Bacillati</taxon>
        <taxon>Actinomycetota</taxon>
        <taxon>Actinomycetes</taxon>
        <taxon>Pseudonocardiales</taxon>
        <taxon>Pseudonocardiaceae</taxon>
        <taxon>Saccharomonospora</taxon>
    </lineage>
</organism>
<dbReference type="RefSeq" id="WP_009152021.1">
    <property type="nucleotide sequence ID" value="NZ_CM001439.1"/>
</dbReference>
<dbReference type="EMBL" id="CM001439">
    <property type="protein sequence ID" value="EHR48630.1"/>
    <property type="molecule type" value="Genomic_DNA"/>
</dbReference>
<sequence>MNHRSDLRSFLHSLDKETLADLLCEQADRDADLRKRLHAMAGGATDGELAEVSDLLDDAVRAAESVQLASVLDTLRRLLDAGTQADVAPLARHAVDRIITALADVDDPAGGMRDQLDRAISLYARACTAHPPQPKQLAEWIVGVAFDSPGRPQIRLSEFAQALGAEGIELVRSAVDTVLAEADPEEPTDRSRTAQRLRLEIAEITGDVDTVVRLLSEQLPRLDVSLRIVRVLRAAGRHAEAIAHAAQALGNDGAARRGHVVDALERASSRQPAELVRDLLAEDRADEAWRAAGQHPACELIPVYRSHVEALIEQRDAENYARAASQLRRLRTLHKRAGTAEEFSEYLAELVQTHKRKRRLLDEIRRARIALPKAARQ</sequence>